<gene>
    <name evidence="1" type="ORF">NDU88_000350</name>
</gene>
<comment type="caution">
    <text evidence="1">The sequence shown here is derived from an EMBL/GenBank/DDBJ whole genome shotgun (WGS) entry which is preliminary data.</text>
</comment>
<dbReference type="Proteomes" id="UP001066276">
    <property type="component" value="Chromosome 1_2"/>
</dbReference>
<protein>
    <submittedName>
        <fullName evidence="1">Uncharacterized protein</fullName>
    </submittedName>
</protein>
<evidence type="ECO:0000313" key="2">
    <source>
        <dbReference type="Proteomes" id="UP001066276"/>
    </source>
</evidence>
<sequence>MLEGELTGPWRGGPWGTEGVFCVQEPNLGKLGGGELPLRRGLVLSPQGDERYDRSFCPGRWGTLPPLEGQVYLTVRYQPGDRDHDGRASLLDQALLTLSLAIPLHVSVVK</sequence>
<evidence type="ECO:0000313" key="1">
    <source>
        <dbReference type="EMBL" id="KAJ1204915.1"/>
    </source>
</evidence>
<proteinExistence type="predicted"/>
<dbReference type="EMBL" id="JANPWB010000002">
    <property type="protein sequence ID" value="KAJ1204915.1"/>
    <property type="molecule type" value="Genomic_DNA"/>
</dbReference>
<reference evidence="1" key="1">
    <citation type="journal article" date="2022" name="bioRxiv">
        <title>Sequencing and chromosome-scale assembly of the giantPleurodeles waltlgenome.</title>
        <authorList>
            <person name="Brown T."/>
            <person name="Elewa A."/>
            <person name="Iarovenko S."/>
            <person name="Subramanian E."/>
            <person name="Araus A.J."/>
            <person name="Petzold A."/>
            <person name="Susuki M."/>
            <person name="Suzuki K.-i.T."/>
            <person name="Hayashi T."/>
            <person name="Toyoda A."/>
            <person name="Oliveira C."/>
            <person name="Osipova E."/>
            <person name="Leigh N.D."/>
            <person name="Simon A."/>
            <person name="Yun M.H."/>
        </authorList>
    </citation>
    <scope>NUCLEOTIDE SEQUENCE</scope>
    <source>
        <strain evidence="1">20211129_DDA</strain>
        <tissue evidence="1">Liver</tissue>
    </source>
</reference>
<name>A0AAV7VXV4_PLEWA</name>
<keyword evidence="2" id="KW-1185">Reference proteome</keyword>
<organism evidence="1 2">
    <name type="scientific">Pleurodeles waltl</name>
    <name type="common">Iberian ribbed newt</name>
    <dbReference type="NCBI Taxonomy" id="8319"/>
    <lineage>
        <taxon>Eukaryota</taxon>
        <taxon>Metazoa</taxon>
        <taxon>Chordata</taxon>
        <taxon>Craniata</taxon>
        <taxon>Vertebrata</taxon>
        <taxon>Euteleostomi</taxon>
        <taxon>Amphibia</taxon>
        <taxon>Batrachia</taxon>
        <taxon>Caudata</taxon>
        <taxon>Salamandroidea</taxon>
        <taxon>Salamandridae</taxon>
        <taxon>Pleurodelinae</taxon>
        <taxon>Pleurodeles</taxon>
    </lineage>
</organism>
<accession>A0AAV7VXV4</accession>
<dbReference type="AlphaFoldDB" id="A0AAV7VXV4"/>